<name>A0A0F9BF70_9ZZZZ</name>
<evidence type="ECO:0000313" key="1">
    <source>
        <dbReference type="EMBL" id="KKL20554.1"/>
    </source>
</evidence>
<gene>
    <name evidence="1" type="ORF">LCGC14_2454290</name>
</gene>
<evidence type="ECO:0008006" key="2">
    <source>
        <dbReference type="Google" id="ProtNLM"/>
    </source>
</evidence>
<dbReference type="CDD" id="cd03143">
    <property type="entry name" value="A4_beta-galactosidase_middle_domain"/>
    <property type="match status" value="1"/>
</dbReference>
<protein>
    <recommendedName>
        <fullName evidence="2">Beta-galactosidase trimerisation domain-containing protein</fullName>
    </recommendedName>
</protein>
<organism evidence="1">
    <name type="scientific">marine sediment metagenome</name>
    <dbReference type="NCBI Taxonomy" id="412755"/>
    <lineage>
        <taxon>unclassified sequences</taxon>
        <taxon>metagenomes</taxon>
        <taxon>ecological metagenomes</taxon>
    </lineage>
</organism>
<dbReference type="InterPro" id="IPR029062">
    <property type="entry name" value="Class_I_gatase-like"/>
</dbReference>
<accession>A0A0F9BF70</accession>
<reference evidence="1" key="1">
    <citation type="journal article" date="2015" name="Nature">
        <title>Complex archaea that bridge the gap between prokaryotes and eukaryotes.</title>
        <authorList>
            <person name="Spang A."/>
            <person name="Saw J.H."/>
            <person name="Jorgensen S.L."/>
            <person name="Zaremba-Niedzwiedzka K."/>
            <person name="Martijn J."/>
            <person name="Lind A.E."/>
            <person name="van Eijk R."/>
            <person name="Schleper C."/>
            <person name="Guy L."/>
            <person name="Ettema T.J."/>
        </authorList>
    </citation>
    <scope>NUCLEOTIDE SEQUENCE</scope>
</reference>
<sequence>DHETAGGLLGKGKIKLHFMLNALAVSDAEAKALTAWVTAGGVVVLDKWAGAFNEHGRGRARGALAALTAGEAADKSKAFDVFAVGKGRVVLLHKSSLLGRYPTHRISGGDAVKPMKVLFGRLLAVAAITPVVPALDETGKHHHGVEVVRFADGPAQYVAVLFNTGYDGRIRKLKGDKSKLACFTTPSKVNVQFKGRRHAYNIRAGKYLGKAKSDSATLDPVAPLCYALLPYKVDKVTIDAPAQATPGKIITVRLGVQAGGNAKLARHVLRVDVLGPDGKLRTYYSRNLDTTGGKAEMTIPLALNEPTGPWRIRVQDIATGTKAEKTFRVK</sequence>
<comment type="caution">
    <text evidence="1">The sequence shown here is derived from an EMBL/GenBank/DDBJ whole genome shotgun (WGS) entry which is preliminary data.</text>
</comment>
<proteinExistence type="predicted"/>
<dbReference type="AlphaFoldDB" id="A0A0F9BF70"/>
<dbReference type="Gene3D" id="3.40.50.880">
    <property type="match status" value="1"/>
</dbReference>
<feature type="non-terminal residue" evidence="1">
    <location>
        <position position="1"/>
    </location>
</feature>
<dbReference type="EMBL" id="LAZR01038051">
    <property type="protein sequence ID" value="KKL20554.1"/>
    <property type="molecule type" value="Genomic_DNA"/>
</dbReference>